<organism evidence="2 3">
    <name type="scientific">Aureobasidium melanogenum (strain CBS 110374)</name>
    <name type="common">Aureobasidium pullulans var. melanogenum</name>
    <dbReference type="NCBI Taxonomy" id="1043003"/>
    <lineage>
        <taxon>Eukaryota</taxon>
        <taxon>Fungi</taxon>
        <taxon>Dikarya</taxon>
        <taxon>Ascomycota</taxon>
        <taxon>Pezizomycotina</taxon>
        <taxon>Dothideomycetes</taxon>
        <taxon>Dothideomycetidae</taxon>
        <taxon>Dothideales</taxon>
        <taxon>Saccotheciaceae</taxon>
        <taxon>Aureobasidium</taxon>
    </lineage>
</organism>
<feature type="region of interest" description="Disordered" evidence="1">
    <location>
        <begin position="162"/>
        <end position="195"/>
    </location>
</feature>
<protein>
    <submittedName>
        <fullName evidence="2">Uncharacterized protein</fullName>
    </submittedName>
</protein>
<dbReference type="EMBL" id="KL584828">
    <property type="protein sequence ID" value="KEQ64660.1"/>
    <property type="molecule type" value="Genomic_DNA"/>
</dbReference>
<dbReference type="RefSeq" id="XP_040881683.1">
    <property type="nucleotide sequence ID" value="XM_041020742.1"/>
</dbReference>
<evidence type="ECO:0000256" key="1">
    <source>
        <dbReference type="SAM" id="MobiDB-lite"/>
    </source>
</evidence>
<feature type="compositionally biased region" description="Polar residues" evidence="1">
    <location>
        <begin position="163"/>
        <end position="187"/>
    </location>
</feature>
<evidence type="ECO:0000313" key="3">
    <source>
        <dbReference type="Proteomes" id="UP000030672"/>
    </source>
</evidence>
<keyword evidence="3" id="KW-1185">Reference proteome</keyword>
<evidence type="ECO:0000313" key="2">
    <source>
        <dbReference type="EMBL" id="KEQ64660.1"/>
    </source>
</evidence>
<accession>A0A074VV71</accession>
<reference evidence="2 3" key="1">
    <citation type="journal article" date="2014" name="BMC Genomics">
        <title>Genome sequencing of four Aureobasidium pullulans varieties: biotechnological potential, stress tolerance, and description of new species.</title>
        <authorList>
            <person name="Gostin Ar C."/>
            <person name="Ohm R.A."/>
            <person name="Kogej T."/>
            <person name="Sonjak S."/>
            <person name="Turk M."/>
            <person name="Zajc J."/>
            <person name="Zalar P."/>
            <person name="Grube M."/>
            <person name="Sun H."/>
            <person name="Han J."/>
            <person name="Sharma A."/>
            <person name="Chiniquy J."/>
            <person name="Ngan C.Y."/>
            <person name="Lipzen A."/>
            <person name="Barry K."/>
            <person name="Grigoriev I.V."/>
            <person name="Gunde-Cimerman N."/>
        </authorList>
    </citation>
    <scope>NUCLEOTIDE SEQUENCE [LARGE SCALE GENOMIC DNA]</scope>
    <source>
        <strain evidence="2 3">CBS 110374</strain>
    </source>
</reference>
<dbReference type="Proteomes" id="UP000030672">
    <property type="component" value="Unassembled WGS sequence"/>
</dbReference>
<proteinExistence type="predicted"/>
<name>A0A074VV71_AURM1</name>
<dbReference type="GeneID" id="63914115"/>
<dbReference type="AlphaFoldDB" id="A0A074VV71"/>
<gene>
    <name evidence="2" type="ORF">M437DRAFT_43444</name>
</gene>
<sequence>MALQQSPQYRVNSHAQAQYDRLCEKYGLSPTADDITAIERVISPINTHNPIGRRFEPGLLFFLSRSDVRFEQDALLIGWVLKTHKPKQEVWFKLSTGVKGFLYHLPDGSSGSRYYPGGSICDEWHPNILDIVGWDNNAHRLLQYAYLRSCVRILQAAVPPPSIESSQPAIQSSASTNSTTISLTSPSEEVEPQLEPTIAPIGPTASLIIDLTGSEEEATTKLEVNPPPASIDHGRTHRAQVEARILAFREKLGSKEVEELEKMLEKQLPPWIKKLAEEVLQKKMLEELDLAESMLL</sequence>
<dbReference type="HOGENOM" id="CLU_940032_0_0_1"/>